<sequence>MLGDGTATGQFPGSAGYMMARTHRHPRLPADEWVERGGPVEVSRTRVDPRAVA</sequence>
<evidence type="ECO:0000313" key="3">
    <source>
        <dbReference type="Proteomes" id="UP001500683"/>
    </source>
</evidence>
<accession>A0ABP7UVR5</accession>
<reference evidence="3" key="1">
    <citation type="journal article" date="2019" name="Int. J. Syst. Evol. Microbiol.">
        <title>The Global Catalogue of Microorganisms (GCM) 10K type strain sequencing project: providing services to taxonomists for standard genome sequencing and annotation.</title>
        <authorList>
            <consortium name="The Broad Institute Genomics Platform"/>
            <consortium name="The Broad Institute Genome Sequencing Center for Infectious Disease"/>
            <person name="Wu L."/>
            <person name="Ma J."/>
        </authorList>
    </citation>
    <scope>NUCLEOTIDE SEQUENCE [LARGE SCALE GENOMIC DNA]</scope>
    <source>
        <strain evidence="3">JCM 16702</strain>
    </source>
</reference>
<dbReference type="EMBL" id="BAAAZG010000001">
    <property type="protein sequence ID" value="GAA4053993.1"/>
    <property type="molecule type" value="Genomic_DNA"/>
</dbReference>
<organism evidence="2 3">
    <name type="scientific">Actinomadura miaoliensis</name>
    <dbReference type="NCBI Taxonomy" id="430685"/>
    <lineage>
        <taxon>Bacteria</taxon>
        <taxon>Bacillati</taxon>
        <taxon>Actinomycetota</taxon>
        <taxon>Actinomycetes</taxon>
        <taxon>Streptosporangiales</taxon>
        <taxon>Thermomonosporaceae</taxon>
        <taxon>Actinomadura</taxon>
    </lineage>
</organism>
<proteinExistence type="predicted"/>
<name>A0ABP7UVR5_9ACTN</name>
<gene>
    <name evidence="2" type="ORF">GCM10022214_00720</name>
</gene>
<feature type="compositionally biased region" description="Basic and acidic residues" evidence="1">
    <location>
        <begin position="43"/>
        <end position="53"/>
    </location>
</feature>
<evidence type="ECO:0000313" key="2">
    <source>
        <dbReference type="EMBL" id="GAA4053993.1"/>
    </source>
</evidence>
<evidence type="ECO:0000256" key="1">
    <source>
        <dbReference type="SAM" id="MobiDB-lite"/>
    </source>
</evidence>
<protein>
    <submittedName>
        <fullName evidence="2">Uncharacterized protein</fullName>
    </submittedName>
</protein>
<comment type="caution">
    <text evidence="2">The sequence shown here is derived from an EMBL/GenBank/DDBJ whole genome shotgun (WGS) entry which is preliminary data.</text>
</comment>
<keyword evidence="3" id="KW-1185">Reference proteome</keyword>
<feature type="region of interest" description="Disordered" evidence="1">
    <location>
        <begin position="1"/>
        <end position="53"/>
    </location>
</feature>
<dbReference type="Proteomes" id="UP001500683">
    <property type="component" value="Unassembled WGS sequence"/>
</dbReference>